<dbReference type="AlphaFoldDB" id="A0A4V6A079"/>
<keyword evidence="2" id="KW-0732">Signal</keyword>
<evidence type="ECO:0000256" key="1">
    <source>
        <dbReference type="SAM" id="MobiDB-lite"/>
    </source>
</evidence>
<dbReference type="EMBL" id="AZBU02000007">
    <property type="protein sequence ID" value="TKR70405.1"/>
    <property type="molecule type" value="Genomic_DNA"/>
</dbReference>
<comment type="caution">
    <text evidence="3">The sequence shown here is derived from an EMBL/GenBank/DDBJ whole genome shotgun (WGS) entry which is preliminary data.</text>
</comment>
<dbReference type="PANTHER" id="PTHR33995">
    <property type="entry name" value="PROTEIN CBG18546"/>
    <property type="match status" value="1"/>
</dbReference>
<dbReference type="STRING" id="34508.A0A4V6A079"/>
<keyword evidence="4" id="KW-1185">Reference proteome</keyword>
<evidence type="ECO:0000256" key="2">
    <source>
        <dbReference type="SAM" id="SignalP"/>
    </source>
</evidence>
<dbReference type="Proteomes" id="UP000298663">
    <property type="component" value="Unassembled WGS sequence"/>
</dbReference>
<sequence length="308" mass="33810">MQALYLLLLILGCVPAWGQNQNLQCPCVLKPGTTDCLIYDSRYQATSVDEAMATFHDMTIEDQHPADDSPIKSVKADDMTCTTTECTTCTEYLKSKLAKIGLIAKTGTAQLALDPTVNPCLKYRFSRNETGVYDYGSRPKKGKKKEDSGEDSNSSDEDNKKSRKRKRNWKNWFWRSKRQASQQNNGTVGERFNLSCTTKGISSDTGGLLSLCSKCWAWRKLPANYFPQFINEIICDSMDSDCLSGYATCGVGLRSMEVIKNDTGVPTTVTINGGSYCECRVASGSTLQGLVEGNGLSSSLPSKTPAKV</sequence>
<dbReference type="PANTHER" id="PTHR33995:SF4">
    <property type="entry name" value="PROTEIN CBG09882"/>
    <property type="match status" value="1"/>
</dbReference>
<gene>
    <name evidence="3" type="ORF">L596_022438</name>
</gene>
<reference evidence="3 4" key="1">
    <citation type="journal article" date="2015" name="Genome Biol.">
        <title>Comparative genomics of Steinernema reveals deeply conserved gene regulatory networks.</title>
        <authorList>
            <person name="Dillman A.R."/>
            <person name="Macchietto M."/>
            <person name="Porter C.F."/>
            <person name="Rogers A."/>
            <person name="Williams B."/>
            <person name="Antoshechkin I."/>
            <person name="Lee M.M."/>
            <person name="Goodwin Z."/>
            <person name="Lu X."/>
            <person name="Lewis E.E."/>
            <person name="Goodrich-Blair H."/>
            <person name="Stock S.P."/>
            <person name="Adams B.J."/>
            <person name="Sternberg P.W."/>
            <person name="Mortazavi A."/>
        </authorList>
    </citation>
    <scope>NUCLEOTIDE SEQUENCE [LARGE SCALE GENOMIC DNA]</scope>
    <source>
        <strain evidence="3 4">ALL</strain>
    </source>
</reference>
<evidence type="ECO:0000313" key="3">
    <source>
        <dbReference type="EMBL" id="TKR70405.1"/>
    </source>
</evidence>
<protein>
    <submittedName>
        <fullName evidence="3">Uncharacterized protein</fullName>
    </submittedName>
</protein>
<proteinExistence type="predicted"/>
<dbReference type="OrthoDB" id="5867008at2759"/>
<feature type="region of interest" description="Disordered" evidence="1">
    <location>
        <begin position="134"/>
        <end position="164"/>
    </location>
</feature>
<feature type="chain" id="PRO_5020308016" evidence="2">
    <location>
        <begin position="19"/>
        <end position="308"/>
    </location>
</feature>
<name>A0A4V6A079_STECR</name>
<dbReference type="InterPro" id="IPR029034">
    <property type="entry name" value="Cystine-knot_cytokine"/>
</dbReference>
<organism evidence="3 4">
    <name type="scientific">Steinernema carpocapsae</name>
    <name type="common">Entomopathogenic nematode</name>
    <dbReference type="NCBI Taxonomy" id="34508"/>
    <lineage>
        <taxon>Eukaryota</taxon>
        <taxon>Metazoa</taxon>
        <taxon>Ecdysozoa</taxon>
        <taxon>Nematoda</taxon>
        <taxon>Chromadorea</taxon>
        <taxon>Rhabditida</taxon>
        <taxon>Tylenchina</taxon>
        <taxon>Panagrolaimomorpha</taxon>
        <taxon>Strongyloidoidea</taxon>
        <taxon>Steinernematidae</taxon>
        <taxon>Steinernema</taxon>
    </lineage>
</organism>
<reference evidence="3 4" key="2">
    <citation type="journal article" date="2019" name="G3 (Bethesda)">
        <title>Hybrid Assembly of the Genome of the Entomopathogenic Nematode Steinernema carpocapsae Identifies the X-Chromosome.</title>
        <authorList>
            <person name="Serra L."/>
            <person name="Macchietto M."/>
            <person name="Macias-Munoz A."/>
            <person name="McGill C.J."/>
            <person name="Rodriguez I.M."/>
            <person name="Rodriguez B."/>
            <person name="Murad R."/>
            <person name="Mortazavi A."/>
        </authorList>
    </citation>
    <scope>NUCLEOTIDE SEQUENCE [LARGE SCALE GENOMIC DNA]</scope>
    <source>
        <strain evidence="3 4">ALL</strain>
    </source>
</reference>
<accession>A0A4V6A079</accession>
<dbReference type="SUPFAM" id="SSF57501">
    <property type="entry name" value="Cystine-knot cytokines"/>
    <property type="match status" value="1"/>
</dbReference>
<feature type="signal peptide" evidence="2">
    <location>
        <begin position="1"/>
        <end position="18"/>
    </location>
</feature>
<evidence type="ECO:0000313" key="4">
    <source>
        <dbReference type="Proteomes" id="UP000298663"/>
    </source>
</evidence>